<reference evidence="2 3" key="1">
    <citation type="submission" date="2024-09" db="EMBL/GenBank/DDBJ databases">
        <authorList>
            <person name="D'Angelo T."/>
        </authorList>
    </citation>
    <scope>NUCLEOTIDE SEQUENCE [LARGE SCALE GENOMIC DNA]</scope>
    <source>
        <strain evidence="2">SAG AM-320-E07</strain>
    </source>
</reference>
<name>A0ABV6YJN6_UNCEI</name>
<dbReference type="EMBL" id="JBHPKH010000021">
    <property type="protein sequence ID" value="MFC1572561.1"/>
    <property type="molecule type" value="Genomic_DNA"/>
</dbReference>
<dbReference type="Gene3D" id="2.60.120.200">
    <property type="match status" value="1"/>
</dbReference>
<feature type="chain" id="PRO_5047066772" evidence="1">
    <location>
        <begin position="22"/>
        <end position="235"/>
    </location>
</feature>
<dbReference type="SUPFAM" id="SSF49899">
    <property type="entry name" value="Concanavalin A-like lectins/glucanases"/>
    <property type="match status" value="1"/>
</dbReference>
<dbReference type="Proteomes" id="UP001593833">
    <property type="component" value="Unassembled WGS sequence"/>
</dbReference>
<organism evidence="2 3">
    <name type="scientific">Eiseniibacteriota bacterium</name>
    <dbReference type="NCBI Taxonomy" id="2212470"/>
    <lineage>
        <taxon>Bacteria</taxon>
        <taxon>Candidatus Eiseniibacteriota</taxon>
    </lineage>
</organism>
<dbReference type="InterPro" id="IPR013320">
    <property type="entry name" value="ConA-like_dom_sf"/>
</dbReference>
<comment type="caution">
    <text evidence="2">The sequence shown here is derived from an EMBL/GenBank/DDBJ whole genome shotgun (WGS) entry which is preliminary data.</text>
</comment>
<keyword evidence="3" id="KW-1185">Reference proteome</keyword>
<gene>
    <name evidence="2" type="ORF">ACFL6M_03075</name>
</gene>
<keyword evidence="1" id="KW-0732">Signal</keyword>
<evidence type="ECO:0000256" key="1">
    <source>
        <dbReference type="SAM" id="SignalP"/>
    </source>
</evidence>
<evidence type="ECO:0000313" key="3">
    <source>
        <dbReference type="Proteomes" id="UP001593833"/>
    </source>
</evidence>
<proteinExistence type="predicted"/>
<dbReference type="Pfam" id="PF13385">
    <property type="entry name" value="Laminin_G_3"/>
    <property type="match status" value="1"/>
</dbReference>
<feature type="signal peptide" evidence="1">
    <location>
        <begin position="1"/>
        <end position="21"/>
    </location>
</feature>
<evidence type="ECO:0000313" key="2">
    <source>
        <dbReference type="EMBL" id="MFC1572561.1"/>
    </source>
</evidence>
<protein>
    <submittedName>
        <fullName evidence="2">LamG-like jellyroll fold domain-containing protein</fullName>
    </submittedName>
</protein>
<sequence length="235" mass="25499">MLRPALVFLSVSALLGPAAIASDVLSPSPPVLAHYPLQTDGVDATGNYGPMTLTNTSFQDGGVYCNGIYPGGDPEACVVQTPSIEALDFESFAISAEFKIDEYPTVHPYRPVFMGGPSWRWMGADVYPDSTIGLRYNSASFGVRSDVEVSLDTWHQVIITYDGSVDTGRLYLDEQLVIEETFVIEHGDEREIATHNASSGQAFLGLFRELVIFGATYDPTPTDGTTWGAIKASFR</sequence>
<accession>A0ABV6YJN6</accession>